<feature type="transmembrane region" description="Helical" evidence="7">
    <location>
        <begin position="132"/>
        <end position="156"/>
    </location>
</feature>
<dbReference type="GO" id="GO:0005886">
    <property type="term" value="C:plasma membrane"/>
    <property type="evidence" value="ECO:0007669"/>
    <property type="project" value="UniProtKB-SubCell"/>
</dbReference>
<proteinExistence type="predicted"/>
<dbReference type="Proteomes" id="UP000053707">
    <property type="component" value="Unassembled WGS sequence"/>
</dbReference>
<feature type="region of interest" description="Disordered" evidence="6">
    <location>
        <begin position="15"/>
        <end position="37"/>
    </location>
</feature>
<feature type="transmembrane region" description="Helical" evidence="7">
    <location>
        <begin position="262"/>
        <end position="279"/>
    </location>
</feature>
<evidence type="ECO:0000313" key="10">
    <source>
        <dbReference type="Proteomes" id="UP000053707"/>
    </source>
</evidence>
<feature type="transmembrane region" description="Helical" evidence="7">
    <location>
        <begin position="42"/>
        <end position="64"/>
    </location>
</feature>
<dbReference type="AlphaFoldDB" id="A0A101A0E2"/>
<protein>
    <recommendedName>
        <fullName evidence="8">Major facilitator superfamily (MFS) profile domain-containing protein</fullName>
    </recommendedName>
</protein>
<evidence type="ECO:0000256" key="7">
    <source>
        <dbReference type="SAM" id="Phobius"/>
    </source>
</evidence>
<comment type="caution">
    <text evidence="9">The sequence shown here is derived from an EMBL/GenBank/DDBJ whole genome shotgun (WGS) entry which is preliminary data.</text>
</comment>
<feature type="transmembrane region" description="Helical" evidence="7">
    <location>
        <begin position="198"/>
        <end position="219"/>
    </location>
</feature>
<feature type="transmembrane region" description="Helical" evidence="7">
    <location>
        <begin position="168"/>
        <end position="192"/>
    </location>
</feature>
<feature type="transmembrane region" description="Helical" evidence="7">
    <location>
        <begin position="106"/>
        <end position="126"/>
    </location>
</feature>
<feature type="transmembrane region" description="Helical" evidence="7">
    <location>
        <begin position="436"/>
        <end position="458"/>
    </location>
</feature>
<gene>
    <name evidence="9" type="ORF">AU192_09610</name>
</gene>
<dbReference type="InterPro" id="IPR036259">
    <property type="entry name" value="MFS_trans_sf"/>
</dbReference>
<dbReference type="PANTHER" id="PTHR42718:SF9">
    <property type="entry name" value="MAJOR FACILITATOR SUPERFAMILY MULTIDRUG TRANSPORTER MFSC"/>
    <property type="match status" value="1"/>
</dbReference>
<feature type="transmembrane region" description="Helical" evidence="7">
    <location>
        <begin position="336"/>
        <end position="359"/>
    </location>
</feature>
<feature type="transmembrane region" description="Helical" evidence="7">
    <location>
        <begin position="70"/>
        <end position="94"/>
    </location>
</feature>
<name>A0A101A0E2_9MYCO</name>
<evidence type="ECO:0000256" key="1">
    <source>
        <dbReference type="ARBA" id="ARBA00004651"/>
    </source>
</evidence>
<dbReference type="PROSITE" id="PS50850">
    <property type="entry name" value="MFS"/>
    <property type="match status" value="1"/>
</dbReference>
<dbReference type="InterPro" id="IPR011701">
    <property type="entry name" value="MFS"/>
</dbReference>
<accession>A0A101A0E2</accession>
<evidence type="ECO:0000256" key="5">
    <source>
        <dbReference type="ARBA" id="ARBA00023136"/>
    </source>
</evidence>
<feature type="transmembrane region" description="Helical" evidence="7">
    <location>
        <begin position="231"/>
        <end position="250"/>
    </location>
</feature>
<dbReference type="GO" id="GO:0022857">
    <property type="term" value="F:transmembrane transporter activity"/>
    <property type="evidence" value="ECO:0007669"/>
    <property type="project" value="InterPro"/>
</dbReference>
<dbReference type="Pfam" id="PF07690">
    <property type="entry name" value="MFS_1"/>
    <property type="match status" value="1"/>
</dbReference>
<dbReference type="EMBL" id="LQIR01000067">
    <property type="protein sequence ID" value="KUI07725.1"/>
    <property type="molecule type" value="Genomic_DNA"/>
</dbReference>
<feature type="transmembrane region" description="Helical" evidence="7">
    <location>
        <begin position="394"/>
        <end position="415"/>
    </location>
</feature>
<evidence type="ECO:0000256" key="3">
    <source>
        <dbReference type="ARBA" id="ARBA00022692"/>
    </source>
</evidence>
<dbReference type="PANTHER" id="PTHR42718">
    <property type="entry name" value="MAJOR FACILITATOR SUPERFAMILY MULTIDRUG TRANSPORTER MFSC"/>
    <property type="match status" value="1"/>
</dbReference>
<evidence type="ECO:0000256" key="4">
    <source>
        <dbReference type="ARBA" id="ARBA00022989"/>
    </source>
</evidence>
<evidence type="ECO:0000259" key="8">
    <source>
        <dbReference type="PROSITE" id="PS50850"/>
    </source>
</evidence>
<dbReference type="SUPFAM" id="SSF103473">
    <property type="entry name" value="MFS general substrate transporter"/>
    <property type="match status" value="1"/>
</dbReference>
<dbReference type="InterPro" id="IPR020846">
    <property type="entry name" value="MFS_dom"/>
</dbReference>
<comment type="subcellular location">
    <subcellularLocation>
        <location evidence="1">Cell membrane</location>
        <topology evidence="1">Multi-pass membrane protein</topology>
    </subcellularLocation>
</comment>
<feature type="transmembrane region" description="Helical" evidence="7">
    <location>
        <begin position="371"/>
        <end position="388"/>
    </location>
</feature>
<feature type="transmembrane region" description="Helical" evidence="7">
    <location>
        <begin position="478"/>
        <end position="508"/>
    </location>
</feature>
<keyword evidence="3 7" id="KW-0812">Transmembrane</keyword>
<evidence type="ECO:0000256" key="6">
    <source>
        <dbReference type="SAM" id="MobiDB-lite"/>
    </source>
</evidence>
<feature type="transmembrane region" description="Helical" evidence="7">
    <location>
        <begin position="304"/>
        <end position="330"/>
    </location>
</feature>
<evidence type="ECO:0000313" key="9">
    <source>
        <dbReference type="EMBL" id="KUI07725.1"/>
    </source>
</evidence>
<evidence type="ECO:0000256" key="2">
    <source>
        <dbReference type="ARBA" id="ARBA00022448"/>
    </source>
</evidence>
<reference evidence="9 10" key="1">
    <citation type="submission" date="2016-01" db="EMBL/GenBank/DDBJ databases">
        <authorList>
            <consortium name="TB Trials Study Group"/>
            <person name="Sutton G."/>
            <person name="Brinkac L."/>
            <person name="Sanka R."/>
            <person name="Adams M."/>
            <person name="Lau E.L."/>
            <person name="Macaden R."/>
            <person name="Grewal H.M.S."/>
        </authorList>
    </citation>
    <scope>NUCLEOTIDE SEQUENCE [LARGE SCALE GENOMIC DNA]</scope>
    <source>
        <strain evidence="9 10">IS-1744</strain>
    </source>
</reference>
<dbReference type="Gene3D" id="1.20.1250.20">
    <property type="entry name" value="MFS general substrate transporter like domains"/>
    <property type="match status" value="1"/>
</dbReference>
<keyword evidence="5 7" id="KW-0472">Membrane</keyword>
<feature type="domain" description="Major facilitator superfamily (MFS) profile" evidence="8">
    <location>
        <begin position="41"/>
        <end position="515"/>
    </location>
</feature>
<keyword evidence="10" id="KW-1185">Reference proteome</keyword>
<sequence length="518" mass="52816">MLAITSVRQRAPTVPRDLHNGRVDPSPTVEHRAPGSRPSTSYGFVLLAVTLAISDFTIADAVIPSLVRDLGLSVADLGLAFTAYFAAAAAFMVLFGRLGDVLGRRFVLLVSTALFIAGSVLSGIAWDLPSFFAGRVLSGLALAATLPNGLGVLNTLFAQRGPQRERAFGLWAAAIGLAAVIGPLVGGAAAATAISWRWAFFGSALLGVLAAVGIAATLAENPRKRLADIDVWGALLLAASAGSLALAVDLGGGGYDDQVRTAAGLFGVTIAAAAAFAAVQRRRIRRRREPIAPPHLFRYRSFRLATFSSAFMSIGDTGFQLALPLVLGFVLGVGQLGVGVVLACYGAGAVLSGPAAAALARRLDDRTVARYALAALPLLLLGLIALLSSQMPLAAVGAVLVAYGVAWGVAYARLVNISYYEVPEQDSAVAGGVQSALRLLAGALGAGILTAVFSGVAGRSALDAAVPSHSRLTPSADTSALATALSTGAQATIAVAAAITAVALIIALRLPEQPALRS</sequence>
<organism evidence="9 10">
    <name type="scientific">Mycobacterium lehmannii</name>
    <dbReference type="NCBI Taxonomy" id="2048550"/>
    <lineage>
        <taxon>Bacteria</taxon>
        <taxon>Bacillati</taxon>
        <taxon>Actinomycetota</taxon>
        <taxon>Actinomycetes</taxon>
        <taxon>Mycobacteriales</taxon>
        <taxon>Mycobacteriaceae</taxon>
        <taxon>Mycobacterium</taxon>
    </lineage>
</organism>
<keyword evidence="2" id="KW-0813">Transport</keyword>
<keyword evidence="4 7" id="KW-1133">Transmembrane helix</keyword>